<keyword evidence="5" id="KW-0274">FAD</keyword>
<evidence type="ECO:0000256" key="7">
    <source>
        <dbReference type="ARBA" id="ARBA00023033"/>
    </source>
</evidence>
<dbReference type="UniPathway" id="UPA00232"/>
<dbReference type="InterPro" id="IPR002938">
    <property type="entry name" value="FAD-bd"/>
</dbReference>
<accession>A0A432ZRC6</accession>
<evidence type="ECO:0000256" key="1">
    <source>
        <dbReference type="ARBA" id="ARBA00001974"/>
    </source>
</evidence>
<comment type="cofactor">
    <cofactor evidence="1">
        <name>FAD</name>
        <dbReference type="ChEBI" id="CHEBI:57692"/>
    </cofactor>
</comment>
<dbReference type="InterPro" id="IPR036188">
    <property type="entry name" value="FAD/NAD-bd_sf"/>
</dbReference>
<comment type="similarity">
    <text evidence="3">Belongs to the UbiH/COQ6 family.</text>
</comment>
<dbReference type="RefSeq" id="WP_126841521.1">
    <property type="nucleotide sequence ID" value="NZ_PIQH01000004.1"/>
</dbReference>
<organism evidence="9 10">
    <name type="scientific">Idiomarina tyrosinivorans</name>
    <dbReference type="NCBI Taxonomy" id="1445662"/>
    <lineage>
        <taxon>Bacteria</taxon>
        <taxon>Pseudomonadati</taxon>
        <taxon>Pseudomonadota</taxon>
        <taxon>Gammaproteobacteria</taxon>
        <taxon>Alteromonadales</taxon>
        <taxon>Idiomarinaceae</taxon>
        <taxon>Idiomarina</taxon>
    </lineage>
</organism>
<name>A0A432ZRC6_9GAMM</name>
<evidence type="ECO:0000256" key="4">
    <source>
        <dbReference type="ARBA" id="ARBA00022630"/>
    </source>
</evidence>
<dbReference type="GO" id="GO:0008682">
    <property type="term" value="F:3-demethoxyubiquinol 3-hydroxylase activity"/>
    <property type="evidence" value="ECO:0007669"/>
    <property type="project" value="TreeGrafter"/>
</dbReference>
<dbReference type="AlphaFoldDB" id="A0A432ZRC6"/>
<dbReference type="InterPro" id="IPR010971">
    <property type="entry name" value="UbiH/COQ6"/>
</dbReference>
<keyword evidence="6" id="KW-0560">Oxidoreductase</keyword>
<reference evidence="9 10" key="1">
    <citation type="journal article" date="2011" name="Front. Microbiol.">
        <title>Genomic signatures of strain selection and enhancement in Bacillus atrophaeus var. globigii, a historical biowarfare simulant.</title>
        <authorList>
            <person name="Gibbons H.S."/>
            <person name="Broomall S.M."/>
            <person name="McNew L.A."/>
            <person name="Daligault H."/>
            <person name="Chapman C."/>
            <person name="Bruce D."/>
            <person name="Karavis M."/>
            <person name="Krepps M."/>
            <person name="McGregor P.A."/>
            <person name="Hong C."/>
            <person name="Park K.H."/>
            <person name="Akmal A."/>
            <person name="Feldman A."/>
            <person name="Lin J.S."/>
            <person name="Chang W.E."/>
            <person name="Higgs B.W."/>
            <person name="Demirev P."/>
            <person name="Lindquist J."/>
            <person name="Liem A."/>
            <person name="Fochler E."/>
            <person name="Read T.D."/>
            <person name="Tapia R."/>
            <person name="Johnson S."/>
            <person name="Bishop-Lilly K.A."/>
            <person name="Detter C."/>
            <person name="Han C."/>
            <person name="Sozhamannan S."/>
            <person name="Rosenzweig C.N."/>
            <person name="Skowronski E.W."/>
        </authorList>
    </citation>
    <scope>NUCLEOTIDE SEQUENCE [LARGE SCALE GENOMIC DNA]</scope>
    <source>
        <strain evidence="9 10">CC-PW-9</strain>
    </source>
</reference>
<evidence type="ECO:0000256" key="3">
    <source>
        <dbReference type="ARBA" id="ARBA00005349"/>
    </source>
</evidence>
<proteinExistence type="inferred from homology"/>
<keyword evidence="10" id="KW-1185">Reference proteome</keyword>
<dbReference type="OrthoDB" id="9769565at2"/>
<evidence type="ECO:0000313" key="10">
    <source>
        <dbReference type="Proteomes" id="UP000287996"/>
    </source>
</evidence>
<gene>
    <name evidence="9" type="ORF">CWI84_05225</name>
</gene>
<keyword evidence="7" id="KW-0503">Monooxygenase</keyword>
<dbReference type="Pfam" id="PF01494">
    <property type="entry name" value="FAD_binding_3"/>
    <property type="match status" value="1"/>
</dbReference>
<evidence type="ECO:0000313" key="9">
    <source>
        <dbReference type="EMBL" id="RUO80464.1"/>
    </source>
</evidence>
<dbReference type="NCBIfam" id="TIGR01988">
    <property type="entry name" value="Ubi-OHases"/>
    <property type="match status" value="1"/>
</dbReference>
<dbReference type="Gene3D" id="3.50.50.60">
    <property type="entry name" value="FAD/NAD(P)-binding domain"/>
    <property type="match status" value="2"/>
</dbReference>
<dbReference type="EMBL" id="PIQH01000004">
    <property type="protein sequence ID" value="RUO80464.1"/>
    <property type="molecule type" value="Genomic_DNA"/>
</dbReference>
<dbReference type="PANTHER" id="PTHR43876">
    <property type="entry name" value="UBIQUINONE BIOSYNTHESIS MONOOXYGENASE COQ6, MITOCHONDRIAL"/>
    <property type="match status" value="1"/>
</dbReference>
<evidence type="ECO:0000259" key="8">
    <source>
        <dbReference type="Pfam" id="PF01494"/>
    </source>
</evidence>
<protein>
    <recommendedName>
        <fullName evidence="8">FAD-binding domain-containing protein</fullName>
    </recommendedName>
</protein>
<comment type="pathway">
    <text evidence="2">Cofactor biosynthesis; ubiquinone biosynthesis.</text>
</comment>
<comment type="caution">
    <text evidence="9">The sequence shown here is derived from an EMBL/GenBank/DDBJ whole genome shotgun (WGS) entry which is preliminary data.</text>
</comment>
<sequence>MAKIAINGGGMVGAALALGLAERHQVVLFDHATPSASEAQWDLRISSVSQGNLNWLARWQIEDLVDKHKCRDYQQLEIIDQRGQRLVCDAEDVAEARLGAMIENRALRHALWQRLPQNVTQVVGDPLQVWQPQQQLLTCQSGQQFPVDLLIGCDGARSWVAQQQDFAVVAEDYDQDCILALAKLPQAVSAKTWQQFRDEGPIALLPLTQNQVCLILYQRRQTVVRWGAEDSMADRVSDAFQPYLGQLSISQLASFPLRRQHARRYHVGAHTALAGDAAHTIHPMAGLGVNLGFHDARQLVASLNNGISEAALANYQRQCQRYNRKALALLDGLHRLNTGNGAERLLRPLQSAALTLLGQVPQMRKWFIRQALN</sequence>
<evidence type="ECO:0000256" key="2">
    <source>
        <dbReference type="ARBA" id="ARBA00004749"/>
    </source>
</evidence>
<dbReference type="InterPro" id="IPR051205">
    <property type="entry name" value="UbiH/COQ6_monooxygenase"/>
</dbReference>
<dbReference type="Proteomes" id="UP000287996">
    <property type="component" value="Unassembled WGS sequence"/>
</dbReference>
<dbReference type="GO" id="GO:0006744">
    <property type="term" value="P:ubiquinone biosynthetic process"/>
    <property type="evidence" value="ECO:0007669"/>
    <property type="project" value="UniProtKB-UniPathway"/>
</dbReference>
<dbReference type="SUPFAM" id="SSF51905">
    <property type="entry name" value="FAD/NAD(P)-binding domain"/>
    <property type="match status" value="1"/>
</dbReference>
<evidence type="ECO:0000256" key="5">
    <source>
        <dbReference type="ARBA" id="ARBA00022827"/>
    </source>
</evidence>
<evidence type="ECO:0000256" key="6">
    <source>
        <dbReference type="ARBA" id="ARBA00023002"/>
    </source>
</evidence>
<dbReference type="PANTHER" id="PTHR43876:SF10">
    <property type="entry name" value="3-DEMETHOXYUBIQUINOL 3-HYDROXYLASE"/>
    <property type="match status" value="1"/>
</dbReference>
<keyword evidence="4" id="KW-0285">Flavoprotein</keyword>
<dbReference type="GO" id="GO:0071949">
    <property type="term" value="F:FAD binding"/>
    <property type="evidence" value="ECO:0007669"/>
    <property type="project" value="InterPro"/>
</dbReference>
<feature type="domain" description="FAD-binding" evidence="8">
    <location>
        <begin position="5"/>
        <end position="326"/>
    </location>
</feature>
<dbReference type="PRINTS" id="PR00420">
    <property type="entry name" value="RNGMNOXGNASE"/>
</dbReference>